<dbReference type="GO" id="GO:0042586">
    <property type="term" value="F:peptide deformylase activity"/>
    <property type="evidence" value="ECO:0007669"/>
    <property type="project" value="UniProtKB-EC"/>
</dbReference>
<evidence type="ECO:0000256" key="7">
    <source>
        <dbReference type="RuleBase" id="RU362111"/>
    </source>
</evidence>
<keyword evidence="4 7" id="KW-0378">Hydrolase</keyword>
<evidence type="ECO:0000256" key="5">
    <source>
        <dbReference type="ARBA" id="ARBA00022917"/>
    </source>
</evidence>
<dbReference type="Proteomes" id="UP001172673">
    <property type="component" value="Unassembled WGS sequence"/>
</dbReference>
<keyword evidence="9" id="KW-1185">Reference proteome</keyword>
<dbReference type="NCBIfam" id="NF001159">
    <property type="entry name" value="PRK00150.1-3"/>
    <property type="match status" value="1"/>
</dbReference>
<comment type="function">
    <text evidence="6 7">Removes the formyl group from the N-terminal Met of newly synthesized proteins.</text>
</comment>
<dbReference type="NCBIfam" id="TIGR00079">
    <property type="entry name" value="pept_deformyl"/>
    <property type="match status" value="1"/>
</dbReference>
<reference evidence="8" key="1">
    <citation type="submission" date="2022-10" db="EMBL/GenBank/DDBJ databases">
        <title>Culturing micro-colonial fungi from biological soil crusts in the Mojave desert and describing Neophaeococcomyces mojavensis, and introducing the new genera and species Taxawa tesnikishii.</title>
        <authorList>
            <person name="Kurbessoian T."/>
            <person name="Stajich J.E."/>
        </authorList>
    </citation>
    <scope>NUCLEOTIDE SEQUENCE</scope>
    <source>
        <strain evidence="8">TK_41</strain>
    </source>
</reference>
<dbReference type="PRINTS" id="PR01576">
    <property type="entry name" value="PDEFORMYLASE"/>
</dbReference>
<accession>A0AA38XCU3</accession>
<dbReference type="EC" id="3.5.1.88" evidence="2 7"/>
<dbReference type="GO" id="GO:0006412">
    <property type="term" value="P:translation"/>
    <property type="evidence" value="ECO:0007669"/>
    <property type="project" value="UniProtKB-KW"/>
</dbReference>
<evidence type="ECO:0000313" key="8">
    <source>
        <dbReference type="EMBL" id="KAJ9611106.1"/>
    </source>
</evidence>
<gene>
    <name evidence="8" type="ORF">H2200_004289</name>
</gene>
<protein>
    <recommendedName>
        <fullName evidence="2 7">Peptide deformylase</fullName>
        <ecNumber evidence="2 7">3.5.1.88</ecNumber>
    </recommendedName>
</protein>
<dbReference type="Gene3D" id="3.90.45.10">
    <property type="entry name" value="Peptide deformylase"/>
    <property type="match status" value="1"/>
</dbReference>
<keyword evidence="5 7" id="KW-0648">Protein biosynthesis</keyword>
<dbReference type="CDD" id="cd00487">
    <property type="entry name" value="Pep_deformylase"/>
    <property type="match status" value="1"/>
</dbReference>
<evidence type="ECO:0000256" key="4">
    <source>
        <dbReference type="ARBA" id="ARBA00022801"/>
    </source>
</evidence>
<dbReference type="SUPFAM" id="SSF56420">
    <property type="entry name" value="Peptide deformylase"/>
    <property type="match status" value="1"/>
</dbReference>
<dbReference type="PANTHER" id="PTHR10458">
    <property type="entry name" value="PEPTIDE DEFORMYLASE"/>
    <property type="match status" value="1"/>
</dbReference>
<evidence type="ECO:0000256" key="3">
    <source>
        <dbReference type="ARBA" id="ARBA00022723"/>
    </source>
</evidence>
<dbReference type="PANTHER" id="PTHR10458:SF2">
    <property type="entry name" value="PEPTIDE DEFORMYLASE, MITOCHONDRIAL"/>
    <property type="match status" value="1"/>
</dbReference>
<dbReference type="Pfam" id="PF01327">
    <property type="entry name" value="Pep_deformylase"/>
    <property type="match status" value="1"/>
</dbReference>
<comment type="caution">
    <text evidence="8">The sequence shown here is derived from an EMBL/GenBank/DDBJ whole genome shotgun (WGS) entry which is preliminary data.</text>
</comment>
<sequence>MSSSPPSNGKVRPITRWGTPILHRSVRELKSSELGTPDLDTLIADMFATMYAAGGVGLAANQVGVDLKLFVYDLTDKGTRSWGIVCNPVVETHKAPVTGGTKQGQHPTEGCLSYPGINASVVRPRSITVRGLDQHGKAIEFHAEGLLAQILQHENDHLNGVVYGDHVPREVRDKMDSKYEELERRKAYPDNWPVSKTTHQWGS</sequence>
<comment type="similarity">
    <text evidence="1 7">Belongs to the polypeptide deformylase family.</text>
</comment>
<evidence type="ECO:0000256" key="6">
    <source>
        <dbReference type="ARBA" id="ARBA00037114"/>
    </source>
</evidence>
<dbReference type="AlphaFoldDB" id="A0AA38XCU3"/>
<dbReference type="EMBL" id="JAPDRK010000006">
    <property type="protein sequence ID" value="KAJ9611106.1"/>
    <property type="molecule type" value="Genomic_DNA"/>
</dbReference>
<dbReference type="GO" id="GO:0046872">
    <property type="term" value="F:metal ion binding"/>
    <property type="evidence" value="ECO:0007669"/>
    <property type="project" value="UniProtKB-KW"/>
</dbReference>
<evidence type="ECO:0000256" key="1">
    <source>
        <dbReference type="ARBA" id="ARBA00010759"/>
    </source>
</evidence>
<evidence type="ECO:0000256" key="2">
    <source>
        <dbReference type="ARBA" id="ARBA00012175"/>
    </source>
</evidence>
<organism evidence="8 9">
    <name type="scientific">Cladophialophora chaetospira</name>
    <dbReference type="NCBI Taxonomy" id="386627"/>
    <lineage>
        <taxon>Eukaryota</taxon>
        <taxon>Fungi</taxon>
        <taxon>Dikarya</taxon>
        <taxon>Ascomycota</taxon>
        <taxon>Pezizomycotina</taxon>
        <taxon>Eurotiomycetes</taxon>
        <taxon>Chaetothyriomycetidae</taxon>
        <taxon>Chaetothyriales</taxon>
        <taxon>Herpotrichiellaceae</taxon>
        <taxon>Cladophialophora</taxon>
    </lineage>
</organism>
<evidence type="ECO:0000313" key="9">
    <source>
        <dbReference type="Proteomes" id="UP001172673"/>
    </source>
</evidence>
<dbReference type="PIRSF" id="PIRSF004749">
    <property type="entry name" value="Pep_def"/>
    <property type="match status" value="1"/>
</dbReference>
<proteinExistence type="inferred from homology"/>
<name>A0AA38XCU3_9EURO</name>
<dbReference type="HAMAP" id="MF_00163">
    <property type="entry name" value="Pep_deformylase"/>
    <property type="match status" value="1"/>
</dbReference>
<keyword evidence="3 7" id="KW-0479">Metal-binding</keyword>
<dbReference type="InterPro" id="IPR023635">
    <property type="entry name" value="Peptide_deformylase"/>
</dbReference>
<dbReference type="InterPro" id="IPR036821">
    <property type="entry name" value="Peptide_deformylase_sf"/>
</dbReference>
<comment type="catalytic activity">
    <reaction evidence="7">
        <text>N-terminal N-formyl-L-methionyl-[peptide] + H2O = N-terminal L-methionyl-[peptide] + formate</text>
        <dbReference type="Rhea" id="RHEA:24420"/>
        <dbReference type="Rhea" id="RHEA-COMP:10639"/>
        <dbReference type="Rhea" id="RHEA-COMP:10640"/>
        <dbReference type="ChEBI" id="CHEBI:15377"/>
        <dbReference type="ChEBI" id="CHEBI:15740"/>
        <dbReference type="ChEBI" id="CHEBI:49298"/>
        <dbReference type="ChEBI" id="CHEBI:64731"/>
        <dbReference type="EC" id="3.5.1.88"/>
    </reaction>
</comment>